<dbReference type="Pfam" id="PF03358">
    <property type="entry name" value="FMN_red"/>
    <property type="match status" value="1"/>
</dbReference>
<evidence type="ECO:0000313" key="2">
    <source>
        <dbReference type="EMBL" id="KGM31492.1"/>
    </source>
</evidence>
<dbReference type="InterPro" id="IPR029039">
    <property type="entry name" value="Flavoprotein-like_sf"/>
</dbReference>
<dbReference type="EMBL" id="JANX01000498">
    <property type="protein sequence ID" value="KGM31492.1"/>
    <property type="molecule type" value="Genomic_DNA"/>
</dbReference>
<name>A0A0A0D379_9PROT</name>
<protein>
    <submittedName>
        <fullName evidence="2">FMN reductase</fullName>
    </submittedName>
</protein>
<dbReference type="AlphaFoldDB" id="A0A0A0D379"/>
<evidence type="ECO:0000259" key="1">
    <source>
        <dbReference type="Pfam" id="PF03358"/>
    </source>
</evidence>
<dbReference type="Proteomes" id="UP000029995">
    <property type="component" value="Unassembled WGS sequence"/>
</dbReference>
<comment type="caution">
    <text evidence="2">The sequence shown here is derived from an EMBL/GenBank/DDBJ whole genome shotgun (WGS) entry which is preliminary data.</text>
</comment>
<dbReference type="RefSeq" id="WP_034845642.1">
    <property type="nucleotide sequence ID" value="NZ_JANX01000498.1"/>
</dbReference>
<dbReference type="GO" id="GO:0016491">
    <property type="term" value="F:oxidoreductase activity"/>
    <property type="evidence" value="ECO:0007669"/>
    <property type="project" value="InterPro"/>
</dbReference>
<dbReference type="InterPro" id="IPR050712">
    <property type="entry name" value="NAD(P)H-dep_reductase"/>
</dbReference>
<dbReference type="InterPro" id="IPR005025">
    <property type="entry name" value="FMN_Rdtase-like_dom"/>
</dbReference>
<dbReference type="Gene3D" id="3.40.50.360">
    <property type="match status" value="1"/>
</dbReference>
<feature type="domain" description="NADPH-dependent FMN reductase-like" evidence="1">
    <location>
        <begin position="5"/>
        <end position="141"/>
    </location>
</feature>
<dbReference type="OrthoDB" id="9812295at2"/>
<dbReference type="PANTHER" id="PTHR30543:SF21">
    <property type="entry name" value="NAD(P)H-DEPENDENT FMN REDUCTASE LOT6"/>
    <property type="match status" value="1"/>
</dbReference>
<dbReference type="PANTHER" id="PTHR30543">
    <property type="entry name" value="CHROMATE REDUCTASE"/>
    <property type="match status" value="1"/>
</dbReference>
<dbReference type="SUPFAM" id="SSF52218">
    <property type="entry name" value="Flavoproteins"/>
    <property type="match status" value="1"/>
</dbReference>
<accession>A0A0A0D379</accession>
<dbReference type="GO" id="GO:0005829">
    <property type="term" value="C:cytosol"/>
    <property type="evidence" value="ECO:0007669"/>
    <property type="project" value="TreeGrafter"/>
</dbReference>
<organism evidence="2 3">
    <name type="scientific">Inquilinus limosus MP06</name>
    <dbReference type="NCBI Taxonomy" id="1398085"/>
    <lineage>
        <taxon>Bacteria</taxon>
        <taxon>Pseudomonadati</taxon>
        <taxon>Pseudomonadota</taxon>
        <taxon>Alphaproteobacteria</taxon>
        <taxon>Rhodospirillales</taxon>
        <taxon>Rhodospirillaceae</taxon>
        <taxon>Inquilinus</taxon>
    </lineage>
</organism>
<evidence type="ECO:0000313" key="3">
    <source>
        <dbReference type="Proteomes" id="UP000029995"/>
    </source>
</evidence>
<dbReference type="GO" id="GO:0010181">
    <property type="term" value="F:FMN binding"/>
    <property type="evidence" value="ECO:0007669"/>
    <property type="project" value="TreeGrafter"/>
</dbReference>
<reference evidence="2 3" key="1">
    <citation type="submission" date="2014-01" db="EMBL/GenBank/DDBJ databases">
        <title>Genome sequence determination for a cystic fibrosis isolate, Inquilinus limosus.</title>
        <authorList>
            <person name="Pino M."/>
            <person name="Di Conza J."/>
            <person name="Gutkind G."/>
        </authorList>
    </citation>
    <scope>NUCLEOTIDE SEQUENCE [LARGE SCALE GENOMIC DNA]</scope>
    <source>
        <strain evidence="2 3">MP06</strain>
    </source>
</reference>
<gene>
    <name evidence="2" type="ORF">P409_26855</name>
</gene>
<sequence>MDTLRIGLIYGSVREGRFCDTVAGWAAGEIERAGGFMLDPIDPRGLGLPDWSARRDGEGVTAFRERIDRADAFVVVTPEYNHAYPAVLKFMIDCAYAEWQAKPVAFVCYGGISGGLRAVEQLRLVFAELHAVTLRDTVSLSWASRRFDTDGRLVEPNETAAAMAVMLKALRWWGMTLRQARTVAPYAAALA</sequence>
<proteinExistence type="predicted"/>